<evidence type="ECO:0000256" key="9">
    <source>
        <dbReference type="ARBA" id="ARBA00022741"/>
    </source>
</evidence>
<organism evidence="26 27">
    <name type="scientific">Stephania japonica</name>
    <dbReference type="NCBI Taxonomy" id="461633"/>
    <lineage>
        <taxon>Eukaryota</taxon>
        <taxon>Viridiplantae</taxon>
        <taxon>Streptophyta</taxon>
        <taxon>Embryophyta</taxon>
        <taxon>Tracheophyta</taxon>
        <taxon>Spermatophyta</taxon>
        <taxon>Magnoliopsida</taxon>
        <taxon>Ranunculales</taxon>
        <taxon>Menispermaceae</taxon>
        <taxon>Menispermoideae</taxon>
        <taxon>Cissampelideae</taxon>
        <taxon>Stephania</taxon>
    </lineage>
</organism>
<dbReference type="Gene3D" id="3.30.200.20">
    <property type="entry name" value="Phosphorylase Kinase, domain 1"/>
    <property type="match status" value="1"/>
</dbReference>
<dbReference type="GO" id="GO:0005886">
    <property type="term" value="C:plasma membrane"/>
    <property type="evidence" value="ECO:0007669"/>
    <property type="project" value="UniProtKB-SubCell"/>
</dbReference>
<keyword evidence="14" id="KW-1015">Disulfide bond</keyword>
<dbReference type="PANTHER" id="PTHR47974:SF19">
    <property type="entry name" value="RECEPTOR-LIKE SERINE_THREONINE-PROTEIN KINASE"/>
    <property type="match status" value="1"/>
</dbReference>
<dbReference type="Gene3D" id="1.10.510.10">
    <property type="entry name" value="Transferase(Phosphotransferase) domain 1"/>
    <property type="match status" value="1"/>
</dbReference>
<dbReference type="SMART" id="SM00220">
    <property type="entry name" value="S_TKc"/>
    <property type="match status" value="1"/>
</dbReference>
<comment type="catalytic activity">
    <reaction evidence="18 19">
        <text>L-seryl-[protein] + ATP = O-phospho-L-seryl-[protein] + ADP + H(+)</text>
        <dbReference type="Rhea" id="RHEA:17989"/>
        <dbReference type="Rhea" id="RHEA-COMP:9863"/>
        <dbReference type="Rhea" id="RHEA-COMP:11604"/>
        <dbReference type="ChEBI" id="CHEBI:15378"/>
        <dbReference type="ChEBI" id="CHEBI:29999"/>
        <dbReference type="ChEBI" id="CHEBI:30616"/>
        <dbReference type="ChEBI" id="CHEBI:83421"/>
        <dbReference type="ChEBI" id="CHEBI:456216"/>
        <dbReference type="EC" id="2.7.11.1"/>
    </reaction>
</comment>
<dbReference type="SMART" id="SM00108">
    <property type="entry name" value="B_lectin"/>
    <property type="match status" value="1"/>
</dbReference>
<dbReference type="InterPro" id="IPR003609">
    <property type="entry name" value="Pan_app"/>
</dbReference>
<dbReference type="InterPro" id="IPR000858">
    <property type="entry name" value="S_locus_glycoprot_dom"/>
</dbReference>
<dbReference type="EC" id="2.7.11.1" evidence="19"/>
<keyword evidence="9 19" id="KW-0547">Nucleotide-binding</keyword>
<feature type="domain" description="Bulb-type lectin" evidence="24">
    <location>
        <begin position="32"/>
        <end position="170"/>
    </location>
</feature>
<keyword evidence="13 21" id="KW-0472">Membrane</keyword>
<dbReference type="PANTHER" id="PTHR47974">
    <property type="entry name" value="OS07G0415500 PROTEIN"/>
    <property type="match status" value="1"/>
</dbReference>
<dbReference type="CDD" id="cd14066">
    <property type="entry name" value="STKc_IRAK"/>
    <property type="match status" value="1"/>
</dbReference>
<feature type="transmembrane region" description="Helical" evidence="21">
    <location>
        <begin position="463"/>
        <end position="485"/>
    </location>
</feature>
<dbReference type="InterPro" id="IPR000719">
    <property type="entry name" value="Prot_kinase_dom"/>
</dbReference>
<evidence type="ECO:0000256" key="4">
    <source>
        <dbReference type="ARBA" id="ARBA00022553"/>
    </source>
</evidence>
<gene>
    <name evidence="26" type="ORF">Sjap_003528</name>
</gene>
<dbReference type="GO" id="GO:0004674">
    <property type="term" value="F:protein serine/threonine kinase activity"/>
    <property type="evidence" value="ECO:0007669"/>
    <property type="project" value="UniProtKB-KW"/>
</dbReference>
<evidence type="ECO:0000256" key="5">
    <source>
        <dbReference type="ARBA" id="ARBA00022679"/>
    </source>
</evidence>
<dbReference type="Pfam" id="PF00069">
    <property type="entry name" value="Pkinase"/>
    <property type="match status" value="1"/>
</dbReference>
<evidence type="ECO:0000259" key="23">
    <source>
        <dbReference type="PROSITE" id="PS50011"/>
    </source>
</evidence>
<keyword evidence="15" id="KW-0675">Receptor</keyword>
<keyword evidence="2" id="KW-1003">Cell membrane</keyword>
<keyword evidence="8" id="KW-0430">Lectin</keyword>
<dbReference type="PROSITE" id="PS50011">
    <property type="entry name" value="PROTEIN_KINASE_DOM"/>
    <property type="match status" value="1"/>
</dbReference>
<dbReference type="InterPro" id="IPR008271">
    <property type="entry name" value="Ser/Thr_kinase_AS"/>
</dbReference>
<dbReference type="PROSITE" id="PS00108">
    <property type="entry name" value="PROTEIN_KINASE_ST"/>
    <property type="match status" value="1"/>
</dbReference>
<keyword evidence="7 22" id="KW-0732">Signal</keyword>
<keyword evidence="16" id="KW-0325">Glycoprotein</keyword>
<dbReference type="SMART" id="SM00473">
    <property type="entry name" value="PAN_AP"/>
    <property type="match status" value="1"/>
</dbReference>
<keyword evidence="5 19" id="KW-0808">Transferase</keyword>
<keyword evidence="3 19" id="KW-0723">Serine/threonine-protein kinase</keyword>
<reference evidence="26 27" key="1">
    <citation type="submission" date="2024-01" db="EMBL/GenBank/DDBJ databases">
        <title>Genome assemblies of Stephania.</title>
        <authorList>
            <person name="Yang L."/>
        </authorList>
    </citation>
    <scope>NUCLEOTIDE SEQUENCE [LARGE SCALE GENOMIC DNA]</scope>
    <source>
        <strain evidence="26">QJT</strain>
        <tissue evidence="26">Leaf</tissue>
    </source>
</reference>
<dbReference type="InterPro" id="IPR024171">
    <property type="entry name" value="SRK-like_kinase"/>
</dbReference>
<evidence type="ECO:0000313" key="26">
    <source>
        <dbReference type="EMBL" id="KAK9156048.1"/>
    </source>
</evidence>
<evidence type="ECO:0000256" key="21">
    <source>
        <dbReference type="SAM" id="Phobius"/>
    </source>
</evidence>
<dbReference type="Pfam" id="PF08276">
    <property type="entry name" value="PAN_2"/>
    <property type="match status" value="1"/>
</dbReference>
<evidence type="ECO:0000256" key="14">
    <source>
        <dbReference type="ARBA" id="ARBA00023157"/>
    </source>
</evidence>
<sequence>MLISALMLVLIRLMLSLLSFAPHYNCNATTGVDTMFAGQSLKGNETLVSRNGKFELGFFTPGNSQNYYIGLWFKEVAIVQKKKTIVWVANRDKPINVTYFSSSEFKLLDNGHLVLIVSTKSNSSSIIQVWSTDSMTSKTTIDSSIKAVLGNDGNLVLLSSSNGNIMWQSFDHPTNAFLPGAKFGYNNLTKKDQKITSWRNAEDPSAGFYSINLEPDKSVSFKWNQSREFYNSGAWNGHFFSNFPEMRIGVVTSYDYTSYDNGSFFTFSAPNEAAPIYVFIDLSGQLKAPIWQSKTQDWTTIWVKPMQQCKVYGICGAFSICSDNNVGPSICQCLPGFEKYSPKDWDLLDYSGGCIRKTSLQCGDKDSFKELFNMDLSQAIPSANALAVDDAKKCESACLQNCSCDAYAYYKNSSGNSKGIMCLLWYGNLLNIEQLGGDKGNDLFIRLAASEVPVGSRMKASSIWTIVGVVLVGTTIIVGITFIFLRKWWTRRSSRTPEPEERYAFLTAFRYKDLKIATKNFSDKLGSGSFGSVFKGTLPDSTSIAVKRLERFSQDQKQFRSEVSTIGLIQHVNLVRLRGFCSEGRKALLVYDCMPNGSLNEHLFRRKNPKVLNWQQRYQIAIGTAKGLAYLHEACRECIIHCDIKPENILLDADLSPKVADFGLAKLLGREFSRVMTTVRGTVGYLAPEWTSGLAITAKADVYSYGMMLFEVISGRRNLKQGKDGKVWFFPTWAARKVLSDGQSVFSILDDKLDRNANIEELSRAFRVACWCIQEEETMRPSMGQVVQMLEGLVDVNPPPMQSYLQTLVQNEETADFFS</sequence>
<feature type="domain" description="Protein kinase" evidence="23">
    <location>
        <begin position="519"/>
        <end position="805"/>
    </location>
</feature>
<accession>A0AAP0KQI4</accession>
<evidence type="ECO:0000256" key="20">
    <source>
        <dbReference type="PROSITE-ProRule" id="PRU10141"/>
    </source>
</evidence>
<dbReference type="Pfam" id="PF00954">
    <property type="entry name" value="S_locus_glycop"/>
    <property type="match status" value="1"/>
</dbReference>
<evidence type="ECO:0000256" key="2">
    <source>
        <dbReference type="ARBA" id="ARBA00022475"/>
    </source>
</evidence>
<keyword evidence="6 21" id="KW-0812">Transmembrane</keyword>
<evidence type="ECO:0000256" key="15">
    <source>
        <dbReference type="ARBA" id="ARBA00023170"/>
    </source>
</evidence>
<keyword evidence="4" id="KW-0597">Phosphoprotein</keyword>
<feature type="signal peptide" evidence="22">
    <location>
        <begin position="1"/>
        <end position="16"/>
    </location>
</feature>
<dbReference type="PROSITE" id="PS00107">
    <property type="entry name" value="PROTEIN_KINASE_ATP"/>
    <property type="match status" value="1"/>
</dbReference>
<keyword evidence="11 19" id="KW-0067">ATP-binding</keyword>
<evidence type="ECO:0000256" key="13">
    <source>
        <dbReference type="ARBA" id="ARBA00023136"/>
    </source>
</evidence>
<dbReference type="InterPro" id="IPR001480">
    <property type="entry name" value="Bulb-type_lectin_dom"/>
</dbReference>
<dbReference type="InterPro" id="IPR017441">
    <property type="entry name" value="Protein_kinase_ATP_BS"/>
</dbReference>
<keyword evidence="27" id="KW-1185">Reference proteome</keyword>
<dbReference type="Proteomes" id="UP001417504">
    <property type="component" value="Unassembled WGS sequence"/>
</dbReference>
<evidence type="ECO:0000256" key="17">
    <source>
        <dbReference type="ARBA" id="ARBA00047899"/>
    </source>
</evidence>
<dbReference type="InterPro" id="IPR011009">
    <property type="entry name" value="Kinase-like_dom_sf"/>
</dbReference>
<dbReference type="AlphaFoldDB" id="A0AAP0KQI4"/>
<feature type="binding site" evidence="20">
    <location>
        <position position="547"/>
    </location>
    <ligand>
        <name>ATP</name>
        <dbReference type="ChEBI" id="CHEBI:30616"/>
    </ligand>
</feature>
<evidence type="ECO:0000256" key="3">
    <source>
        <dbReference type="ARBA" id="ARBA00022527"/>
    </source>
</evidence>
<evidence type="ECO:0000256" key="19">
    <source>
        <dbReference type="PIRNR" id="PIRNR000641"/>
    </source>
</evidence>
<evidence type="ECO:0000256" key="1">
    <source>
        <dbReference type="ARBA" id="ARBA00004251"/>
    </source>
</evidence>
<dbReference type="FunFam" id="3.30.200.20:FF:000370">
    <property type="entry name" value="Receptor-like protein kinase 4"/>
    <property type="match status" value="1"/>
</dbReference>
<dbReference type="CDD" id="cd00028">
    <property type="entry name" value="B_lectin"/>
    <property type="match status" value="1"/>
</dbReference>
<dbReference type="GO" id="GO:0048544">
    <property type="term" value="P:recognition of pollen"/>
    <property type="evidence" value="ECO:0007669"/>
    <property type="project" value="InterPro"/>
</dbReference>
<dbReference type="Gene3D" id="2.90.10.10">
    <property type="entry name" value="Bulb-type lectin domain"/>
    <property type="match status" value="1"/>
</dbReference>
<evidence type="ECO:0000256" key="16">
    <source>
        <dbReference type="ARBA" id="ARBA00023180"/>
    </source>
</evidence>
<evidence type="ECO:0000256" key="18">
    <source>
        <dbReference type="ARBA" id="ARBA00048679"/>
    </source>
</evidence>
<comment type="caution">
    <text evidence="26">The sequence shown here is derived from an EMBL/GenBank/DDBJ whole genome shotgun (WGS) entry which is preliminary data.</text>
</comment>
<protein>
    <recommendedName>
        <fullName evidence="19">Receptor-like serine/threonine-protein kinase</fullName>
        <ecNumber evidence="19">2.7.11.1</ecNumber>
    </recommendedName>
</protein>
<comment type="catalytic activity">
    <reaction evidence="17 19">
        <text>L-threonyl-[protein] + ATP = O-phospho-L-threonyl-[protein] + ADP + H(+)</text>
        <dbReference type="Rhea" id="RHEA:46608"/>
        <dbReference type="Rhea" id="RHEA-COMP:11060"/>
        <dbReference type="Rhea" id="RHEA-COMP:11605"/>
        <dbReference type="ChEBI" id="CHEBI:15378"/>
        <dbReference type="ChEBI" id="CHEBI:30013"/>
        <dbReference type="ChEBI" id="CHEBI:30616"/>
        <dbReference type="ChEBI" id="CHEBI:61977"/>
        <dbReference type="ChEBI" id="CHEBI:456216"/>
        <dbReference type="EC" id="2.7.11.1"/>
    </reaction>
</comment>
<evidence type="ECO:0000256" key="10">
    <source>
        <dbReference type="ARBA" id="ARBA00022777"/>
    </source>
</evidence>
<dbReference type="InterPro" id="IPR036426">
    <property type="entry name" value="Bulb-type_lectin_dom_sf"/>
</dbReference>
<dbReference type="CDD" id="cd01098">
    <property type="entry name" value="PAN_AP_plant"/>
    <property type="match status" value="1"/>
</dbReference>
<feature type="domain" description="Apple" evidence="25">
    <location>
        <begin position="362"/>
        <end position="448"/>
    </location>
</feature>
<feature type="chain" id="PRO_5042943773" description="Receptor-like serine/threonine-protein kinase" evidence="22">
    <location>
        <begin position="17"/>
        <end position="819"/>
    </location>
</feature>
<dbReference type="Pfam" id="PF01453">
    <property type="entry name" value="B_lectin"/>
    <property type="match status" value="1"/>
</dbReference>
<dbReference type="SUPFAM" id="SSF51110">
    <property type="entry name" value="alpha-D-mannose-specific plant lectins"/>
    <property type="match status" value="1"/>
</dbReference>
<dbReference type="GO" id="GO:0005524">
    <property type="term" value="F:ATP binding"/>
    <property type="evidence" value="ECO:0007669"/>
    <property type="project" value="UniProtKB-UniRule"/>
</dbReference>
<keyword evidence="10 19" id="KW-0418">Kinase</keyword>
<evidence type="ECO:0000256" key="12">
    <source>
        <dbReference type="ARBA" id="ARBA00022989"/>
    </source>
</evidence>
<dbReference type="SUPFAM" id="SSF56112">
    <property type="entry name" value="Protein kinase-like (PK-like)"/>
    <property type="match status" value="1"/>
</dbReference>
<evidence type="ECO:0000259" key="24">
    <source>
        <dbReference type="PROSITE" id="PS50927"/>
    </source>
</evidence>
<dbReference type="GO" id="GO:0030246">
    <property type="term" value="F:carbohydrate binding"/>
    <property type="evidence" value="ECO:0007669"/>
    <property type="project" value="UniProtKB-KW"/>
</dbReference>
<dbReference type="FunFam" id="1.10.510.10:FF:000227">
    <property type="entry name" value="Serine/threonine-protein kinase"/>
    <property type="match status" value="1"/>
</dbReference>
<dbReference type="EMBL" id="JBBNAE010000001">
    <property type="protein sequence ID" value="KAK9156048.1"/>
    <property type="molecule type" value="Genomic_DNA"/>
</dbReference>
<comment type="subcellular location">
    <subcellularLocation>
        <location evidence="1">Cell membrane</location>
        <topology evidence="1">Single-pass type I membrane protein</topology>
    </subcellularLocation>
</comment>
<name>A0AAP0KQI4_9MAGN</name>
<evidence type="ECO:0000259" key="25">
    <source>
        <dbReference type="PROSITE" id="PS50948"/>
    </source>
</evidence>
<dbReference type="PIRSF" id="PIRSF000641">
    <property type="entry name" value="SRK"/>
    <property type="match status" value="1"/>
</dbReference>
<evidence type="ECO:0000256" key="7">
    <source>
        <dbReference type="ARBA" id="ARBA00022729"/>
    </source>
</evidence>
<keyword evidence="12 21" id="KW-1133">Transmembrane helix</keyword>
<dbReference type="PROSITE" id="PS50948">
    <property type="entry name" value="PAN"/>
    <property type="match status" value="1"/>
</dbReference>
<proteinExistence type="inferred from homology"/>
<comment type="similarity">
    <text evidence="19">Belongs to the protein kinase superfamily. Ser/Thr protein kinase family.</text>
</comment>
<evidence type="ECO:0000256" key="8">
    <source>
        <dbReference type="ARBA" id="ARBA00022734"/>
    </source>
</evidence>
<evidence type="ECO:0000256" key="6">
    <source>
        <dbReference type="ARBA" id="ARBA00022692"/>
    </source>
</evidence>
<evidence type="ECO:0000313" key="27">
    <source>
        <dbReference type="Proteomes" id="UP001417504"/>
    </source>
</evidence>
<evidence type="ECO:0000256" key="11">
    <source>
        <dbReference type="ARBA" id="ARBA00022840"/>
    </source>
</evidence>
<dbReference type="PROSITE" id="PS50927">
    <property type="entry name" value="BULB_LECTIN"/>
    <property type="match status" value="1"/>
</dbReference>
<evidence type="ECO:0000256" key="22">
    <source>
        <dbReference type="SAM" id="SignalP"/>
    </source>
</evidence>